<keyword evidence="3" id="KW-1185">Reference proteome</keyword>
<gene>
    <name evidence="2" type="ORF">L596_000613</name>
</gene>
<evidence type="ECO:0000256" key="1">
    <source>
        <dbReference type="SAM" id="MobiDB-lite"/>
    </source>
</evidence>
<proteinExistence type="predicted"/>
<accession>A0A4U8UIR9</accession>
<organism evidence="2 3">
    <name type="scientific">Steinernema carpocapsae</name>
    <name type="common">Entomopathogenic nematode</name>
    <dbReference type="NCBI Taxonomy" id="34508"/>
    <lineage>
        <taxon>Eukaryota</taxon>
        <taxon>Metazoa</taxon>
        <taxon>Ecdysozoa</taxon>
        <taxon>Nematoda</taxon>
        <taxon>Chromadorea</taxon>
        <taxon>Rhabditida</taxon>
        <taxon>Tylenchina</taxon>
        <taxon>Panagrolaimomorpha</taxon>
        <taxon>Strongyloidoidea</taxon>
        <taxon>Steinernematidae</taxon>
        <taxon>Steinernema</taxon>
    </lineage>
</organism>
<feature type="compositionally biased region" description="Basic residues" evidence="1">
    <location>
        <begin position="120"/>
        <end position="131"/>
    </location>
</feature>
<feature type="compositionally biased region" description="Low complexity" evidence="1">
    <location>
        <begin position="81"/>
        <end position="97"/>
    </location>
</feature>
<protein>
    <submittedName>
        <fullName evidence="2">Uncharacterized protein</fullName>
    </submittedName>
</protein>
<feature type="region of interest" description="Disordered" evidence="1">
    <location>
        <begin position="261"/>
        <end position="285"/>
    </location>
</feature>
<dbReference type="Proteomes" id="UP000298663">
    <property type="component" value="Unassembled WGS sequence"/>
</dbReference>
<comment type="caution">
    <text evidence="2">The sequence shown here is derived from an EMBL/GenBank/DDBJ whole genome shotgun (WGS) entry which is preliminary data.</text>
</comment>
<evidence type="ECO:0000313" key="3">
    <source>
        <dbReference type="Proteomes" id="UP000298663"/>
    </source>
</evidence>
<feature type="region of interest" description="Disordered" evidence="1">
    <location>
        <begin position="1"/>
        <end position="28"/>
    </location>
</feature>
<dbReference type="EMBL" id="AZBU02000001">
    <property type="protein sequence ID" value="TMS32812.1"/>
    <property type="molecule type" value="Genomic_DNA"/>
</dbReference>
<name>A0A4U8UIR9_STECR</name>
<dbReference type="AlphaFoldDB" id="A0A4U8UIR9"/>
<feature type="region of interest" description="Disordered" evidence="1">
    <location>
        <begin position="73"/>
        <end position="131"/>
    </location>
</feature>
<reference evidence="2 3" key="1">
    <citation type="journal article" date="2015" name="Genome Biol.">
        <title>Comparative genomics of Steinernema reveals deeply conserved gene regulatory networks.</title>
        <authorList>
            <person name="Dillman A.R."/>
            <person name="Macchietto M."/>
            <person name="Porter C.F."/>
            <person name="Rogers A."/>
            <person name="Williams B."/>
            <person name="Antoshechkin I."/>
            <person name="Lee M.M."/>
            <person name="Goodwin Z."/>
            <person name="Lu X."/>
            <person name="Lewis E.E."/>
            <person name="Goodrich-Blair H."/>
            <person name="Stock S.P."/>
            <person name="Adams B.J."/>
            <person name="Sternberg P.W."/>
            <person name="Mortazavi A."/>
        </authorList>
    </citation>
    <scope>NUCLEOTIDE SEQUENCE [LARGE SCALE GENOMIC DNA]</scope>
    <source>
        <strain evidence="2 3">ALL</strain>
    </source>
</reference>
<evidence type="ECO:0000313" key="2">
    <source>
        <dbReference type="EMBL" id="TMS32812.1"/>
    </source>
</evidence>
<feature type="compositionally biased region" description="Basic and acidic residues" evidence="1">
    <location>
        <begin position="105"/>
        <end position="114"/>
    </location>
</feature>
<sequence>MESRHEHRSGATEAKSQRRRQPRQRASLSYWRAPAEDHIELDHHLFGANFGIIGSHVPPILVGCHYDYGHDGPQHQHRHTATVTSLTTTSGPSSTATIVPQSEEGFGKFRDDPRNPSLPRSRKTTKTRKLARRRLKAKLISTIDGNYYEVDSSEKAFIEEHSAEPDMRMDVDEDEEIQLVQEVHREPEVSVCNCRSSASYHPGSNRNPFGHHCAQDHRGADRVTAKNHQDRWRTHVVHAAIAPTAQQPNGLKSLSSFKKANECSWTGRPPSSTTSKGISEPSCSS</sequence>
<feature type="compositionally biased region" description="Basic and acidic residues" evidence="1">
    <location>
        <begin position="1"/>
        <end position="10"/>
    </location>
</feature>
<feature type="compositionally biased region" description="Polar residues" evidence="1">
    <location>
        <begin position="269"/>
        <end position="285"/>
    </location>
</feature>
<reference evidence="2 3" key="2">
    <citation type="journal article" date="2019" name="G3 (Bethesda)">
        <title>Hybrid Assembly of the Genome of the Entomopathogenic Nematode Steinernema carpocapsae Identifies the X-Chromosome.</title>
        <authorList>
            <person name="Serra L."/>
            <person name="Macchietto M."/>
            <person name="Macias-Munoz A."/>
            <person name="McGill C.J."/>
            <person name="Rodriguez I.M."/>
            <person name="Rodriguez B."/>
            <person name="Murad R."/>
            <person name="Mortazavi A."/>
        </authorList>
    </citation>
    <scope>NUCLEOTIDE SEQUENCE [LARGE SCALE GENOMIC DNA]</scope>
    <source>
        <strain evidence="2 3">ALL</strain>
    </source>
</reference>